<organism evidence="16 17">
    <name type="scientific">Thermosulfuriphilus ammonigenes</name>
    <dbReference type="NCBI Taxonomy" id="1936021"/>
    <lineage>
        <taxon>Bacteria</taxon>
        <taxon>Pseudomonadati</taxon>
        <taxon>Thermodesulfobacteriota</taxon>
        <taxon>Thermodesulfobacteria</taxon>
        <taxon>Thermodesulfobacteriales</taxon>
        <taxon>Thermodesulfobacteriaceae</taxon>
        <taxon>Thermosulfuriphilus</taxon>
    </lineage>
</organism>
<dbReference type="EMBL" id="CP048877">
    <property type="protein sequence ID" value="QIJ71870.1"/>
    <property type="molecule type" value="Genomic_DNA"/>
</dbReference>
<evidence type="ECO:0000256" key="12">
    <source>
        <dbReference type="ARBA" id="ARBA00022801"/>
    </source>
</evidence>
<keyword evidence="14 15" id="KW-0694">RNA-binding</keyword>
<evidence type="ECO:0000256" key="1">
    <source>
        <dbReference type="ARBA" id="ARBA00000109"/>
    </source>
</evidence>
<dbReference type="GO" id="GO:0006397">
    <property type="term" value="P:mRNA processing"/>
    <property type="evidence" value="ECO:0007669"/>
    <property type="project" value="UniProtKB-UniRule"/>
</dbReference>
<dbReference type="Gene3D" id="1.10.1520.10">
    <property type="entry name" value="Ribonuclease III domain"/>
    <property type="match status" value="1"/>
</dbReference>
<keyword evidence="17" id="KW-1185">Reference proteome</keyword>
<feature type="binding site" evidence="15">
    <location>
        <position position="48"/>
    </location>
    <ligand>
        <name>Mg(2+)</name>
        <dbReference type="ChEBI" id="CHEBI:18420"/>
    </ligand>
</feature>
<dbReference type="PANTHER" id="PTHR11207:SF0">
    <property type="entry name" value="RIBONUCLEASE 3"/>
    <property type="match status" value="1"/>
</dbReference>
<evidence type="ECO:0000256" key="5">
    <source>
        <dbReference type="ARBA" id="ARBA00022490"/>
    </source>
</evidence>
<dbReference type="NCBIfam" id="TIGR02191">
    <property type="entry name" value="RNaseIII"/>
    <property type="match status" value="1"/>
</dbReference>
<evidence type="ECO:0000256" key="11">
    <source>
        <dbReference type="ARBA" id="ARBA00022759"/>
    </source>
</evidence>
<keyword evidence="8 15" id="KW-0819">tRNA processing</keyword>
<keyword evidence="9 15" id="KW-0540">Nuclease</keyword>
<keyword evidence="10 15" id="KW-0479">Metal-binding</keyword>
<gene>
    <name evidence="15 16" type="primary">rnc</name>
    <name evidence="16" type="ORF">G4V39_06155</name>
</gene>
<dbReference type="InterPro" id="IPR014720">
    <property type="entry name" value="dsRBD_dom"/>
</dbReference>
<dbReference type="GO" id="GO:0019843">
    <property type="term" value="F:rRNA binding"/>
    <property type="evidence" value="ECO:0007669"/>
    <property type="project" value="UniProtKB-KW"/>
</dbReference>
<dbReference type="HAMAP" id="MF_00104">
    <property type="entry name" value="RNase_III"/>
    <property type="match status" value="1"/>
</dbReference>
<dbReference type="GO" id="GO:0046872">
    <property type="term" value="F:metal ion binding"/>
    <property type="evidence" value="ECO:0007669"/>
    <property type="project" value="UniProtKB-KW"/>
</dbReference>
<dbReference type="Gene3D" id="3.30.160.20">
    <property type="match status" value="1"/>
</dbReference>
<dbReference type="GO" id="GO:0003725">
    <property type="term" value="F:double-stranded RNA binding"/>
    <property type="evidence" value="ECO:0007669"/>
    <property type="project" value="TreeGrafter"/>
</dbReference>
<dbReference type="PANTHER" id="PTHR11207">
    <property type="entry name" value="RIBONUCLEASE III"/>
    <property type="match status" value="1"/>
</dbReference>
<evidence type="ECO:0000256" key="15">
    <source>
        <dbReference type="HAMAP-Rule" id="MF_00104"/>
    </source>
</evidence>
<dbReference type="KEGG" id="tav:G4V39_06155"/>
<keyword evidence="15" id="KW-0699">rRNA-binding</keyword>
<name>A0A6G7PW78_9BACT</name>
<dbReference type="GO" id="GO:0006364">
    <property type="term" value="P:rRNA processing"/>
    <property type="evidence" value="ECO:0007669"/>
    <property type="project" value="UniProtKB-UniRule"/>
</dbReference>
<dbReference type="PROSITE" id="PS50142">
    <property type="entry name" value="RNASE_3_2"/>
    <property type="match status" value="1"/>
</dbReference>
<dbReference type="Pfam" id="PF00035">
    <property type="entry name" value="dsrm"/>
    <property type="match status" value="1"/>
</dbReference>
<keyword evidence="7 15" id="KW-0507">mRNA processing</keyword>
<comment type="subunit">
    <text evidence="4 15">Homodimer.</text>
</comment>
<dbReference type="FunFam" id="3.30.160.20:FF:000003">
    <property type="entry name" value="Ribonuclease 3"/>
    <property type="match status" value="1"/>
</dbReference>
<dbReference type="GO" id="GO:0008033">
    <property type="term" value="P:tRNA processing"/>
    <property type="evidence" value="ECO:0007669"/>
    <property type="project" value="UniProtKB-KW"/>
</dbReference>
<keyword evidence="5 15" id="KW-0963">Cytoplasm</keyword>
<dbReference type="GO" id="GO:0042802">
    <property type="term" value="F:identical protein binding"/>
    <property type="evidence" value="ECO:0007669"/>
    <property type="project" value="UniProtKB-ARBA"/>
</dbReference>
<protein>
    <recommendedName>
        <fullName evidence="15">Ribonuclease 3</fullName>
        <ecNumber evidence="15">3.1.26.3</ecNumber>
    </recommendedName>
    <alternativeName>
        <fullName evidence="15">Ribonuclease III</fullName>
        <shortName evidence="15">RNase III</shortName>
    </alternativeName>
</protein>
<dbReference type="InterPro" id="IPR036389">
    <property type="entry name" value="RNase_III_sf"/>
</dbReference>
<dbReference type="EC" id="3.1.26.3" evidence="15"/>
<dbReference type="AlphaFoldDB" id="A0A6G7PW78"/>
<dbReference type="GO" id="GO:0010468">
    <property type="term" value="P:regulation of gene expression"/>
    <property type="evidence" value="ECO:0007669"/>
    <property type="project" value="TreeGrafter"/>
</dbReference>
<comment type="similarity">
    <text evidence="3">Belongs to the ribonuclease III family.</text>
</comment>
<feature type="binding site" evidence="15">
    <location>
        <position position="125"/>
    </location>
    <ligand>
        <name>Mg(2+)</name>
        <dbReference type="ChEBI" id="CHEBI:18420"/>
    </ligand>
</feature>
<proteinExistence type="inferred from homology"/>
<evidence type="ECO:0000313" key="16">
    <source>
        <dbReference type="EMBL" id="QIJ71870.1"/>
    </source>
</evidence>
<keyword evidence="11 15" id="KW-0255">Endonuclease</keyword>
<dbReference type="InterPro" id="IPR000999">
    <property type="entry name" value="RNase_III_dom"/>
</dbReference>
<evidence type="ECO:0000256" key="7">
    <source>
        <dbReference type="ARBA" id="ARBA00022664"/>
    </source>
</evidence>
<evidence type="ECO:0000256" key="6">
    <source>
        <dbReference type="ARBA" id="ARBA00022552"/>
    </source>
</evidence>
<evidence type="ECO:0000256" key="8">
    <source>
        <dbReference type="ARBA" id="ARBA00022694"/>
    </source>
</evidence>
<evidence type="ECO:0000256" key="2">
    <source>
        <dbReference type="ARBA" id="ARBA00004496"/>
    </source>
</evidence>
<dbReference type="CDD" id="cd10845">
    <property type="entry name" value="DSRM_RNAse_III_family"/>
    <property type="match status" value="1"/>
</dbReference>
<evidence type="ECO:0000256" key="13">
    <source>
        <dbReference type="ARBA" id="ARBA00022842"/>
    </source>
</evidence>
<comment type="subcellular location">
    <subcellularLocation>
        <location evidence="2 15">Cytoplasm</location>
    </subcellularLocation>
</comment>
<dbReference type="InterPro" id="IPR011907">
    <property type="entry name" value="RNase_III"/>
</dbReference>
<dbReference type="SUPFAM" id="SSF54768">
    <property type="entry name" value="dsRNA-binding domain-like"/>
    <property type="match status" value="1"/>
</dbReference>
<dbReference type="PROSITE" id="PS50137">
    <property type="entry name" value="DS_RBD"/>
    <property type="match status" value="1"/>
</dbReference>
<evidence type="ECO:0000313" key="17">
    <source>
        <dbReference type="Proteomes" id="UP000502179"/>
    </source>
</evidence>
<comment type="cofactor">
    <cofactor evidence="15">
        <name>Mg(2+)</name>
        <dbReference type="ChEBI" id="CHEBI:18420"/>
    </cofactor>
</comment>
<dbReference type="SMART" id="SM00358">
    <property type="entry name" value="DSRM"/>
    <property type="match status" value="1"/>
</dbReference>
<dbReference type="FunFam" id="1.10.1520.10:FF:000001">
    <property type="entry name" value="Ribonuclease 3"/>
    <property type="match status" value="1"/>
</dbReference>
<dbReference type="GO" id="GO:0004525">
    <property type="term" value="F:ribonuclease III activity"/>
    <property type="evidence" value="ECO:0007669"/>
    <property type="project" value="UniProtKB-UniRule"/>
</dbReference>
<keyword evidence="13 15" id="KW-0460">Magnesium</keyword>
<dbReference type="GO" id="GO:0005737">
    <property type="term" value="C:cytoplasm"/>
    <property type="evidence" value="ECO:0007669"/>
    <property type="project" value="UniProtKB-SubCell"/>
</dbReference>
<evidence type="ECO:0000256" key="3">
    <source>
        <dbReference type="ARBA" id="ARBA00010183"/>
    </source>
</evidence>
<sequence length="237" mass="26100">MLERVASLEEKLGYRFRDPALLLTALIHRSYQGERPEGLAYRDNEILEFLGDAVLDLAISQMLVIRYGDSYREGDLSRMRAYLVNEERLSRVASQLGLGESLLLGRGEELTGGRQKPSILAGALEAVIGAIFLDGGYEPAYSLIKRLFSRLVGQAARLGLRADYKSLLQELTQALEKAAPSYEVEASQGPDHAKVFTVVVKLKGRPLARGRGRSKKEAEQEAAKKALRLLKEGSSAP</sequence>
<evidence type="ECO:0000256" key="4">
    <source>
        <dbReference type="ARBA" id="ARBA00011738"/>
    </source>
</evidence>
<dbReference type="Pfam" id="PF14622">
    <property type="entry name" value="Ribonucleas_3_3"/>
    <property type="match status" value="1"/>
</dbReference>
<evidence type="ECO:0000256" key="14">
    <source>
        <dbReference type="ARBA" id="ARBA00022884"/>
    </source>
</evidence>
<dbReference type="SUPFAM" id="SSF69065">
    <property type="entry name" value="RNase III domain-like"/>
    <property type="match status" value="1"/>
</dbReference>
<reference evidence="16 17" key="1">
    <citation type="submission" date="2020-02" db="EMBL/GenBank/DDBJ databases">
        <title>Genome analysis of Thermosulfuriphilus ammonigenes ST65T, an anaerobic thermophilic chemolithoautotrophic bacterium isolated from a deep-sea hydrothermal vent.</title>
        <authorList>
            <person name="Slobodkina G."/>
            <person name="Allioux M."/>
            <person name="Merkel A."/>
            <person name="Alain K."/>
            <person name="Jebbar M."/>
            <person name="Slobodkin A."/>
        </authorList>
    </citation>
    <scope>NUCLEOTIDE SEQUENCE [LARGE SCALE GENOMIC DNA]</scope>
    <source>
        <strain evidence="16 17">ST65</strain>
    </source>
</reference>
<evidence type="ECO:0000256" key="9">
    <source>
        <dbReference type="ARBA" id="ARBA00022722"/>
    </source>
</evidence>
<comment type="caution">
    <text evidence="15">Lacks conserved residue(s) required for the propagation of feature annotation.</text>
</comment>
<keyword evidence="6 15" id="KW-0698">rRNA processing</keyword>
<feature type="active site" evidence="15">
    <location>
        <position position="125"/>
    </location>
</feature>
<comment type="catalytic activity">
    <reaction evidence="1 15">
        <text>Endonucleolytic cleavage to 5'-phosphomonoester.</text>
        <dbReference type="EC" id="3.1.26.3"/>
    </reaction>
</comment>
<evidence type="ECO:0000256" key="10">
    <source>
        <dbReference type="ARBA" id="ARBA00022723"/>
    </source>
</evidence>
<feature type="active site" evidence="15">
    <location>
        <position position="52"/>
    </location>
</feature>
<accession>A0A6G7PW78</accession>
<dbReference type="SMART" id="SM00535">
    <property type="entry name" value="RIBOc"/>
    <property type="match status" value="1"/>
</dbReference>
<dbReference type="Proteomes" id="UP000502179">
    <property type="component" value="Chromosome"/>
</dbReference>
<comment type="function">
    <text evidence="15">Digests double-stranded RNA. Involved in the processing of primary rRNA transcript to yield the immediate precursors to the large and small rRNAs (23S and 16S). Processes some mRNAs, and tRNAs when they are encoded in the rRNA operon. Processes pre-crRNA and tracrRNA of type II CRISPR loci if present in the organism.</text>
</comment>
<keyword evidence="12 15" id="KW-0378">Hydrolase</keyword>
<dbReference type="CDD" id="cd00593">
    <property type="entry name" value="RIBOc"/>
    <property type="match status" value="1"/>
</dbReference>
<dbReference type="RefSeq" id="WP_166032088.1">
    <property type="nucleotide sequence ID" value="NZ_JACDUQ010000001.1"/>
</dbReference>